<name>A0A7J7JHB8_BUGNE</name>
<keyword evidence="8" id="KW-1185">Reference proteome</keyword>
<comment type="caution">
    <text evidence="7">The sequence shown here is derived from an EMBL/GenBank/DDBJ whole genome shotgun (WGS) entry which is preliminary data.</text>
</comment>
<dbReference type="GO" id="GO:0016020">
    <property type="term" value="C:membrane"/>
    <property type="evidence" value="ECO:0007669"/>
    <property type="project" value="UniProtKB-SubCell"/>
</dbReference>
<dbReference type="EMBL" id="VXIV02002536">
    <property type="protein sequence ID" value="KAF6024768.1"/>
    <property type="molecule type" value="Genomic_DNA"/>
</dbReference>
<evidence type="ECO:0000256" key="6">
    <source>
        <dbReference type="SAM" id="Phobius"/>
    </source>
</evidence>
<keyword evidence="3 6" id="KW-0812">Transmembrane</keyword>
<keyword evidence="4 6" id="KW-1133">Transmembrane helix</keyword>
<evidence type="ECO:0000256" key="1">
    <source>
        <dbReference type="ARBA" id="ARBA00004370"/>
    </source>
</evidence>
<dbReference type="InterPro" id="IPR007593">
    <property type="entry name" value="CD225/Dispanin_fam"/>
</dbReference>
<protein>
    <submittedName>
        <fullName evidence="7">Uncharacterized protein</fullName>
    </submittedName>
</protein>
<comment type="subcellular location">
    <subcellularLocation>
        <location evidence="1">Membrane</location>
    </subcellularLocation>
</comment>
<evidence type="ECO:0000256" key="2">
    <source>
        <dbReference type="ARBA" id="ARBA00006843"/>
    </source>
</evidence>
<dbReference type="InterPro" id="IPR051423">
    <property type="entry name" value="CD225/Dispanin"/>
</dbReference>
<dbReference type="AlphaFoldDB" id="A0A7J7JHB8"/>
<dbReference type="OrthoDB" id="5989802at2759"/>
<organism evidence="7 8">
    <name type="scientific">Bugula neritina</name>
    <name type="common">Brown bryozoan</name>
    <name type="synonym">Sertularia neritina</name>
    <dbReference type="NCBI Taxonomy" id="10212"/>
    <lineage>
        <taxon>Eukaryota</taxon>
        <taxon>Metazoa</taxon>
        <taxon>Spiralia</taxon>
        <taxon>Lophotrochozoa</taxon>
        <taxon>Bryozoa</taxon>
        <taxon>Gymnolaemata</taxon>
        <taxon>Cheilostomatida</taxon>
        <taxon>Flustrina</taxon>
        <taxon>Buguloidea</taxon>
        <taxon>Bugulidae</taxon>
        <taxon>Bugula</taxon>
    </lineage>
</organism>
<dbReference type="PANTHER" id="PTHR14948">
    <property type="entry name" value="NG5"/>
    <property type="match status" value="1"/>
</dbReference>
<evidence type="ECO:0000313" key="8">
    <source>
        <dbReference type="Proteomes" id="UP000593567"/>
    </source>
</evidence>
<sequence length="114" mass="12122">MESAQPSETEARKKANELLQYHEVIGYPSGYGGAPPSVSHAGAGYAGYSPHAMPPQVIIQAPQPLSDPPNSYLGFSIFNTLCCCFILGVVAIINSVQSRASARYGKLLEHSLIS</sequence>
<dbReference type="Proteomes" id="UP000593567">
    <property type="component" value="Unassembled WGS sequence"/>
</dbReference>
<comment type="similarity">
    <text evidence="2">Belongs to the CD225/Dispanin family.</text>
</comment>
<proteinExistence type="inferred from homology"/>
<evidence type="ECO:0000256" key="4">
    <source>
        <dbReference type="ARBA" id="ARBA00022989"/>
    </source>
</evidence>
<reference evidence="7" key="1">
    <citation type="submission" date="2020-06" db="EMBL/GenBank/DDBJ databases">
        <title>Draft genome of Bugula neritina, a colonial animal packing powerful symbionts and potential medicines.</title>
        <authorList>
            <person name="Rayko M."/>
        </authorList>
    </citation>
    <scope>NUCLEOTIDE SEQUENCE [LARGE SCALE GENOMIC DNA]</scope>
    <source>
        <strain evidence="7">Kwan_BN1</strain>
    </source>
</reference>
<evidence type="ECO:0000256" key="5">
    <source>
        <dbReference type="ARBA" id="ARBA00023136"/>
    </source>
</evidence>
<feature type="transmembrane region" description="Helical" evidence="6">
    <location>
        <begin position="72"/>
        <end position="93"/>
    </location>
</feature>
<evidence type="ECO:0000256" key="3">
    <source>
        <dbReference type="ARBA" id="ARBA00022692"/>
    </source>
</evidence>
<dbReference type="Pfam" id="PF04505">
    <property type="entry name" value="CD225"/>
    <property type="match status" value="1"/>
</dbReference>
<accession>A0A7J7JHB8</accession>
<dbReference type="PANTHER" id="PTHR14948:SF46">
    <property type="entry name" value="DISPANIN SUBFAMILY A MEMBER 2B-LIKE-RELATED"/>
    <property type="match status" value="1"/>
</dbReference>
<keyword evidence="5 6" id="KW-0472">Membrane</keyword>
<gene>
    <name evidence="7" type="ORF">EB796_016928</name>
</gene>
<evidence type="ECO:0000313" key="7">
    <source>
        <dbReference type="EMBL" id="KAF6024768.1"/>
    </source>
</evidence>